<evidence type="ECO:0000259" key="3">
    <source>
        <dbReference type="SMART" id="SM00829"/>
    </source>
</evidence>
<dbReference type="Gene3D" id="3.40.50.720">
    <property type="entry name" value="NAD(P)-binding Rossmann-like Domain"/>
    <property type="match status" value="1"/>
</dbReference>
<evidence type="ECO:0000313" key="5">
    <source>
        <dbReference type="Proteomes" id="UP001079430"/>
    </source>
</evidence>
<dbReference type="SUPFAM" id="SSF50129">
    <property type="entry name" value="GroES-like"/>
    <property type="match status" value="1"/>
</dbReference>
<gene>
    <name evidence="4" type="ORF">O3W52_04010</name>
</gene>
<comment type="caution">
    <text evidence="4">The sequence shown here is derived from an EMBL/GenBank/DDBJ whole genome shotgun (WGS) entry which is preliminary data.</text>
</comment>
<sequence length="275" mass="29801">MPTIIEMSRLGEPEVLVAREVPAEPLKDGELRLRHTVVGFNYLDVYLRKGVYGVPLPCVLGIEATGRVIELGKGVRGVKVGDRVAYTNELGAYATERTLDASRAIALPDDVSDEDAAALLFKGQTAHMLLRRVYKVGKGDAILVHAAAGGVGLVLVRWAKALGAAVIGTVGSQDKVVLARSNGCDHVAVLGQDDVASFVREVTGGGWRAGRVRLDWPRHVRGQHEEPGSVRRDGILWPGVRRNRPHRTAASQPVWFAALHPRECRLAHRGHAHLS</sequence>
<dbReference type="Gene3D" id="3.90.180.10">
    <property type="entry name" value="Medium-chain alcohol dehydrogenases, catalytic domain"/>
    <property type="match status" value="1"/>
</dbReference>
<accession>A0ABT4KBA8</accession>
<protein>
    <submittedName>
        <fullName evidence="4">Zinc-binding dehydrogenase</fullName>
    </submittedName>
</protein>
<dbReference type="InterPro" id="IPR013149">
    <property type="entry name" value="ADH-like_C"/>
</dbReference>
<dbReference type="PANTHER" id="PTHR48106">
    <property type="entry name" value="QUINONE OXIDOREDUCTASE PIG3-RELATED"/>
    <property type="match status" value="1"/>
</dbReference>
<evidence type="ECO:0000256" key="1">
    <source>
        <dbReference type="ARBA" id="ARBA00022857"/>
    </source>
</evidence>
<dbReference type="SUPFAM" id="SSF51735">
    <property type="entry name" value="NAD(P)-binding Rossmann-fold domains"/>
    <property type="match status" value="1"/>
</dbReference>
<dbReference type="SMART" id="SM00829">
    <property type="entry name" value="PKS_ER"/>
    <property type="match status" value="1"/>
</dbReference>
<dbReference type="Proteomes" id="UP001079430">
    <property type="component" value="Unassembled WGS sequence"/>
</dbReference>
<dbReference type="PANTHER" id="PTHR48106:SF13">
    <property type="entry name" value="QUINONE OXIDOREDUCTASE-RELATED"/>
    <property type="match status" value="1"/>
</dbReference>
<dbReference type="EMBL" id="JAPVOI010000003">
    <property type="protein sequence ID" value="MCZ4089253.1"/>
    <property type="molecule type" value="Genomic_DNA"/>
</dbReference>
<dbReference type="InterPro" id="IPR011032">
    <property type="entry name" value="GroES-like_sf"/>
</dbReference>
<dbReference type="Pfam" id="PF00107">
    <property type="entry name" value="ADH_zinc_N"/>
    <property type="match status" value="1"/>
</dbReference>
<keyword evidence="1" id="KW-0521">NADP</keyword>
<keyword evidence="5" id="KW-1185">Reference proteome</keyword>
<organism evidence="4 5">
    <name type="scientific">Sinorhizobium psoraleae</name>
    <dbReference type="NCBI Taxonomy" id="520838"/>
    <lineage>
        <taxon>Bacteria</taxon>
        <taxon>Pseudomonadati</taxon>
        <taxon>Pseudomonadota</taxon>
        <taxon>Alphaproteobacteria</taxon>
        <taxon>Hyphomicrobiales</taxon>
        <taxon>Rhizobiaceae</taxon>
        <taxon>Sinorhizobium/Ensifer group</taxon>
        <taxon>Sinorhizobium</taxon>
    </lineage>
</organism>
<dbReference type="InterPro" id="IPR013154">
    <property type="entry name" value="ADH-like_N"/>
</dbReference>
<evidence type="ECO:0000256" key="2">
    <source>
        <dbReference type="ARBA" id="ARBA00023002"/>
    </source>
</evidence>
<proteinExistence type="predicted"/>
<reference evidence="4" key="1">
    <citation type="submission" date="2022-10" db="EMBL/GenBank/DDBJ databases">
        <title>Whole genome sequencing of three plant growth promoting bacteria isolated from Vachellia tortilis subsp. raddiana in Morocco.</title>
        <authorList>
            <person name="Hnini M."/>
            <person name="Zouagui R."/>
            <person name="Zouagui H."/>
            <person name="Chemao Elfihri M.-W."/>
            <person name="Ibrahimi A."/>
            <person name="Sbabou L."/>
            <person name="Aurag J."/>
        </authorList>
    </citation>
    <scope>NUCLEOTIDE SEQUENCE</scope>
    <source>
        <strain evidence="4">LMR678</strain>
    </source>
</reference>
<name>A0ABT4KBA8_9HYPH</name>
<keyword evidence="2" id="KW-0560">Oxidoreductase</keyword>
<dbReference type="InterPro" id="IPR020843">
    <property type="entry name" value="ER"/>
</dbReference>
<dbReference type="Pfam" id="PF08240">
    <property type="entry name" value="ADH_N"/>
    <property type="match status" value="1"/>
</dbReference>
<feature type="domain" description="Enoyl reductase (ER)" evidence="3">
    <location>
        <begin position="11"/>
        <end position="271"/>
    </location>
</feature>
<evidence type="ECO:0000313" key="4">
    <source>
        <dbReference type="EMBL" id="MCZ4089253.1"/>
    </source>
</evidence>
<dbReference type="InterPro" id="IPR036291">
    <property type="entry name" value="NAD(P)-bd_dom_sf"/>
</dbReference>